<dbReference type="InterPro" id="IPR027417">
    <property type="entry name" value="P-loop_NTPase"/>
</dbReference>
<reference evidence="8" key="1">
    <citation type="submission" date="2025-08" db="UniProtKB">
        <authorList>
            <consortium name="RefSeq"/>
        </authorList>
    </citation>
    <scope>IDENTIFICATION</scope>
</reference>
<dbReference type="PIRSF" id="PIRSF005813">
    <property type="entry name" value="MSH2"/>
    <property type="match status" value="1"/>
</dbReference>
<dbReference type="PANTHER" id="PTHR11361">
    <property type="entry name" value="DNA MISMATCH REPAIR PROTEIN MUTS FAMILY MEMBER"/>
    <property type="match status" value="1"/>
</dbReference>
<dbReference type="CDD" id="cd03281">
    <property type="entry name" value="ABC_MSH5_euk"/>
    <property type="match status" value="1"/>
</dbReference>
<evidence type="ECO:0000256" key="2">
    <source>
        <dbReference type="ARBA" id="ARBA00022741"/>
    </source>
</evidence>
<sequence length="822" mass="91855">MTDYSSTPHWHTCTSSSSRTGSSTGGNASVSGRNSCATGASTSSRFLTSTACSTNGSTSTRRETDISEEMDIDDVTVHRTDTSSEEEHSQVFLSIIWSAGTLGAAHYDTSTSEMHLMGDVAETMNYELLRAILSQIEPSSVITSSKQDERMISILKQSWSKQVGDSMETTETNSVQLLPSTDFAYEYSKRRLMALNLQGMESMSDDKRLLYMSSLINFDNINMVKAAGGLLKYLDKMRVGVQLEDNAVKVPVLALKFFSLSDMVLMDDNTLRSLQIFHKERHPSAYKAPSYGKEGLSVFGIMNKCRSRLGAVELRLWFLRPTRDVAYEQSQYRRHQPAARLPQACQERRILSKMTTAQATIGDWQALYKTAYNAIFIGDICRAAQASDVAIFKKIGHVFTDDLECVASLISRIMDFDESVVQNRFVVKLGIDEELDNKKKTFNGLPDFMTKVAGEELKRLDERVEECNVIYLPQIGYLLAIPKSDLIGEEQNYQLPGLTFMFFSNNVIYYKSASMEELDQRLGDTQCEITDHETRIMHRLQDTILKRAEALRDVMTYTAQLDCLISLATAAMEYNYVQPELSSRNELLITGGRHPLQELCVPSFVPNDTSSTHQGRVKVLTGPNSSGKSVYLKQVGVIVFLAHIGSFVPAEGAKIGLVDRILSRIRTDESVSIHLSTFMIDLNQMALCLRSATERSLVLIDEFGKGTTAVDGVALLTASIEHWLDSGDKCPHVFVSTHYHMVTTLLQPTPQLKLMTMEVLEEEGETTYLYNLVDGRARSSLAHVIAARAGLPAEIIRRGIEVTELLRANKAVFRVDLPRERR</sequence>
<gene>
    <name evidence="8" type="primary">LOC106814354</name>
</gene>
<feature type="compositionally biased region" description="Polar residues" evidence="5">
    <location>
        <begin position="1"/>
        <end position="13"/>
    </location>
</feature>
<dbReference type="InterPro" id="IPR000432">
    <property type="entry name" value="DNA_mismatch_repair_MutS_C"/>
</dbReference>
<keyword evidence="7" id="KW-1185">Reference proteome</keyword>
<dbReference type="PROSITE" id="PS00486">
    <property type="entry name" value="DNA_MISMATCH_REPAIR_2"/>
    <property type="match status" value="1"/>
</dbReference>
<dbReference type="PANTHER" id="PTHR11361:SF20">
    <property type="entry name" value="MUTS PROTEIN HOMOLOG 5"/>
    <property type="match status" value="1"/>
</dbReference>
<protein>
    <submittedName>
        <fullName evidence="8">MutS protein homolog 5-like</fullName>
    </submittedName>
</protein>
<feature type="compositionally biased region" description="Polar residues" evidence="5">
    <location>
        <begin position="27"/>
        <end position="59"/>
    </location>
</feature>
<dbReference type="SUPFAM" id="SSF52540">
    <property type="entry name" value="P-loop containing nucleoside triphosphate hydrolases"/>
    <property type="match status" value="1"/>
</dbReference>
<comment type="similarity">
    <text evidence="1">Belongs to the DNA mismatch repair MutS family.</text>
</comment>
<dbReference type="SMART" id="SM00534">
    <property type="entry name" value="MUTSac"/>
    <property type="match status" value="1"/>
</dbReference>
<evidence type="ECO:0000256" key="1">
    <source>
        <dbReference type="ARBA" id="ARBA00006271"/>
    </source>
</evidence>
<dbReference type="SUPFAM" id="SSF48334">
    <property type="entry name" value="DNA repair protein MutS, domain III"/>
    <property type="match status" value="1"/>
</dbReference>
<dbReference type="Proteomes" id="UP000695022">
    <property type="component" value="Unplaced"/>
</dbReference>
<dbReference type="Gene3D" id="3.40.50.300">
    <property type="entry name" value="P-loop containing nucleotide triphosphate hydrolases"/>
    <property type="match status" value="1"/>
</dbReference>
<dbReference type="InterPro" id="IPR036678">
    <property type="entry name" value="MutS_con_dom_sf"/>
</dbReference>
<dbReference type="InterPro" id="IPR011184">
    <property type="entry name" value="DNA_mismatch_repair_Msh2"/>
</dbReference>
<keyword evidence="3" id="KW-0067">ATP-binding</keyword>
<dbReference type="Pfam" id="PF05192">
    <property type="entry name" value="MutS_III"/>
    <property type="match status" value="1"/>
</dbReference>
<keyword evidence="4" id="KW-0238">DNA-binding</keyword>
<dbReference type="GeneID" id="106814354"/>
<keyword evidence="2" id="KW-0547">Nucleotide-binding</keyword>
<feature type="domain" description="DNA mismatch repair proteins mutS family" evidence="6">
    <location>
        <begin position="696"/>
        <end position="712"/>
    </location>
</feature>
<evidence type="ECO:0000259" key="6">
    <source>
        <dbReference type="PROSITE" id="PS00486"/>
    </source>
</evidence>
<dbReference type="InterPro" id="IPR045076">
    <property type="entry name" value="MutS"/>
</dbReference>
<dbReference type="Gene3D" id="3.30.420.110">
    <property type="entry name" value="MutS, connector domain"/>
    <property type="match status" value="1"/>
</dbReference>
<feature type="compositionally biased region" description="Basic and acidic residues" evidence="5">
    <location>
        <begin position="75"/>
        <end position="84"/>
    </location>
</feature>
<dbReference type="SMART" id="SM00533">
    <property type="entry name" value="MUTSd"/>
    <property type="match status" value="1"/>
</dbReference>
<evidence type="ECO:0000313" key="8">
    <source>
        <dbReference type="RefSeq" id="XP_014674149.1"/>
    </source>
</evidence>
<evidence type="ECO:0000256" key="3">
    <source>
        <dbReference type="ARBA" id="ARBA00022840"/>
    </source>
</evidence>
<evidence type="ECO:0000313" key="7">
    <source>
        <dbReference type="Proteomes" id="UP000695022"/>
    </source>
</evidence>
<organism evidence="7 8">
    <name type="scientific">Priapulus caudatus</name>
    <name type="common">Priapulid worm</name>
    <dbReference type="NCBI Taxonomy" id="37621"/>
    <lineage>
        <taxon>Eukaryota</taxon>
        <taxon>Metazoa</taxon>
        <taxon>Ecdysozoa</taxon>
        <taxon>Scalidophora</taxon>
        <taxon>Priapulida</taxon>
        <taxon>Priapulimorpha</taxon>
        <taxon>Priapulimorphida</taxon>
        <taxon>Priapulidae</taxon>
        <taxon>Priapulus</taxon>
    </lineage>
</organism>
<evidence type="ECO:0000256" key="4">
    <source>
        <dbReference type="ARBA" id="ARBA00023125"/>
    </source>
</evidence>
<dbReference type="RefSeq" id="XP_014674149.1">
    <property type="nucleotide sequence ID" value="XM_014818663.1"/>
</dbReference>
<name>A0ABM1EPM8_PRICU</name>
<evidence type="ECO:0000256" key="5">
    <source>
        <dbReference type="SAM" id="MobiDB-lite"/>
    </source>
</evidence>
<proteinExistence type="inferred from homology"/>
<dbReference type="InterPro" id="IPR007696">
    <property type="entry name" value="DNA_mismatch_repair_MutS_core"/>
</dbReference>
<dbReference type="InterPro" id="IPR036187">
    <property type="entry name" value="DNA_mismatch_repair_MutS_sf"/>
</dbReference>
<feature type="compositionally biased region" description="Low complexity" evidence="5">
    <location>
        <begin position="14"/>
        <end position="26"/>
    </location>
</feature>
<dbReference type="Pfam" id="PF00488">
    <property type="entry name" value="MutS_V"/>
    <property type="match status" value="1"/>
</dbReference>
<dbReference type="Gene3D" id="1.10.1420.10">
    <property type="match status" value="2"/>
</dbReference>
<accession>A0ABM1EPM8</accession>
<dbReference type="SUPFAM" id="SSF53150">
    <property type="entry name" value="DNA repair protein MutS, domain II"/>
    <property type="match status" value="1"/>
</dbReference>
<feature type="region of interest" description="Disordered" evidence="5">
    <location>
        <begin position="1"/>
        <end position="84"/>
    </location>
</feature>